<accession>A0ABQ1SHA6</accession>
<evidence type="ECO:0000313" key="1">
    <source>
        <dbReference type="EMBL" id="GGE39992.1"/>
    </source>
</evidence>
<dbReference type="Proteomes" id="UP000622648">
    <property type="component" value="Unassembled WGS sequence"/>
</dbReference>
<reference evidence="2" key="1">
    <citation type="journal article" date="2019" name="Int. J. Syst. Evol. Microbiol.">
        <title>The Global Catalogue of Microorganisms (GCM) 10K type strain sequencing project: providing services to taxonomists for standard genome sequencing and annotation.</title>
        <authorList>
            <consortium name="The Broad Institute Genomics Platform"/>
            <consortium name="The Broad Institute Genome Sequencing Center for Infectious Disease"/>
            <person name="Wu L."/>
            <person name="Ma J."/>
        </authorList>
    </citation>
    <scope>NUCLEOTIDE SEQUENCE [LARGE SCALE GENOMIC DNA]</scope>
    <source>
        <strain evidence="2">CGMCC 1.15644</strain>
    </source>
</reference>
<sequence>MASVGKWAEQVALIVATLKILRDYIYGDRLITFWKWQWERIHKDTDDMKSIDKYKKNEAKK</sequence>
<organism evidence="1 2">
    <name type="scientific">Pedobacter psychrotolerans</name>
    <dbReference type="NCBI Taxonomy" id="1843235"/>
    <lineage>
        <taxon>Bacteria</taxon>
        <taxon>Pseudomonadati</taxon>
        <taxon>Bacteroidota</taxon>
        <taxon>Sphingobacteriia</taxon>
        <taxon>Sphingobacteriales</taxon>
        <taxon>Sphingobacteriaceae</taxon>
        <taxon>Pedobacter</taxon>
    </lineage>
</organism>
<protein>
    <submittedName>
        <fullName evidence="1">Uncharacterized protein</fullName>
    </submittedName>
</protein>
<comment type="caution">
    <text evidence="1">The sequence shown here is derived from an EMBL/GenBank/DDBJ whole genome shotgun (WGS) entry which is preliminary data.</text>
</comment>
<gene>
    <name evidence="1" type="ORF">GCM10011413_02170</name>
</gene>
<keyword evidence="2" id="KW-1185">Reference proteome</keyword>
<dbReference type="EMBL" id="BMJO01000001">
    <property type="protein sequence ID" value="GGE39992.1"/>
    <property type="molecule type" value="Genomic_DNA"/>
</dbReference>
<name>A0ABQ1SHA6_9SPHI</name>
<evidence type="ECO:0000313" key="2">
    <source>
        <dbReference type="Proteomes" id="UP000622648"/>
    </source>
</evidence>
<proteinExistence type="predicted"/>